<keyword evidence="1" id="KW-0813">Transport</keyword>
<dbReference type="GO" id="GO:0005524">
    <property type="term" value="F:ATP binding"/>
    <property type="evidence" value="ECO:0007669"/>
    <property type="project" value="UniProtKB-KW"/>
</dbReference>
<dbReference type="InterPro" id="IPR017871">
    <property type="entry name" value="ABC_transporter-like_CS"/>
</dbReference>
<evidence type="ECO:0000256" key="2">
    <source>
        <dbReference type="ARBA" id="ARBA00022737"/>
    </source>
</evidence>
<protein>
    <submittedName>
        <fullName evidence="7">Sugar ABC transporter ATP-binding protein</fullName>
    </submittedName>
</protein>
<dbReference type="InterPro" id="IPR027417">
    <property type="entry name" value="P-loop_NTPase"/>
</dbReference>
<dbReference type="CDD" id="cd03216">
    <property type="entry name" value="ABC_Carb_Monos_I"/>
    <property type="match status" value="1"/>
</dbReference>
<feature type="domain" description="ABC transporter" evidence="6">
    <location>
        <begin position="24"/>
        <end position="260"/>
    </location>
</feature>
<dbReference type="Proteomes" id="UP000317638">
    <property type="component" value="Unassembled WGS sequence"/>
</dbReference>
<evidence type="ECO:0000256" key="5">
    <source>
        <dbReference type="SAM" id="MobiDB-lite"/>
    </source>
</evidence>
<dbReference type="RefSeq" id="WP_143938314.1">
    <property type="nucleotide sequence ID" value="NZ_VKKG01000003.1"/>
</dbReference>
<dbReference type="PANTHER" id="PTHR43790">
    <property type="entry name" value="CARBOHYDRATE TRANSPORT ATP-BINDING PROTEIN MG119-RELATED"/>
    <property type="match status" value="1"/>
</dbReference>
<gene>
    <name evidence="7" type="ORF">FOJ82_09945</name>
</gene>
<feature type="region of interest" description="Disordered" evidence="5">
    <location>
        <begin position="1"/>
        <end position="20"/>
    </location>
</feature>
<proteinExistence type="predicted"/>
<dbReference type="Gene3D" id="3.40.50.300">
    <property type="entry name" value="P-loop containing nucleotide triphosphate hydrolases"/>
    <property type="match status" value="2"/>
</dbReference>
<dbReference type="PANTHER" id="PTHR43790:SF9">
    <property type="entry name" value="GALACTOFURANOSE TRANSPORTER ATP-BINDING PROTEIN YTFR"/>
    <property type="match status" value="1"/>
</dbReference>
<dbReference type="AlphaFoldDB" id="A0A553K0V9"/>
<keyword evidence="3" id="KW-0547">Nucleotide-binding</keyword>
<evidence type="ECO:0000313" key="8">
    <source>
        <dbReference type="Proteomes" id="UP000317638"/>
    </source>
</evidence>
<name>A0A553K0V9_9ACTN</name>
<keyword evidence="8" id="KW-1185">Reference proteome</keyword>
<evidence type="ECO:0000256" key="4">
    <source>
        <dbReference type="ARBA" id="ARBA00022840"/>
    </source>
</evidence>
<evidence type="ECO:0000259" key="6">
    <source>
        <dbReference type="PROSITE" id="PS50893"/>
    </source>
</evidence>
<dbReference type="EMBL" id="VKKG01000003">
    <property type="protein sequence ID" value="TRY18338.1"/>
    <property type="molecule type" value="Genomic_DNA"/>
</dbReference>
<comment type="caution">
    <text evidence="7">The sequence shown here is derived from an EMBL/GenBank/DDBJ whole genome shotgun (WGS) entry which is preliminary data.</text>
</comment>
<dbReference type="InterPro" id="IPR003593">
    <property type="entry name" value="AAA+_ATPase"/>
</dbReference>
<dbReference type="SUPFAM" id="SSF52540">
    <property type="entry name" value="P-loop containing nucleoside triphosphate hydrolases"/>
    <property type="match status" value="2"/>
</dbReference>
<evidence type="ECO:0000256" key="1">
    <source>
        <dbReference type="ARBA" id="ARBA00022448"/>
    </source>
</evidence>
<dbReference type="Pfam" id="PF00005">
    <property type="entry name" value="ABC_tran"/>
    <property type="match status" value="2"/>
</dbReference>
<dbReference type="OrthoDB" id="39350at2"/>
<dbReference type="SMART" id="SM00382">
    <property type="entry name" value="AAA"/>
    <property type="match status" value="2"/>
</dbReference>
<evidence type="ECO:0000313" key="7">
    <source>
        <dbReference type="EMBL" id="TRY18338.1"/>
    </source>
</evidence>
<dbReference type="CDD" id="cd03215">
    <property type="entry name" value="ABC_Carb_Monos_II"/>
    <property type="match status" value="1"/>
</dbReference>
<accession>A0A553K0V9</accession>
<keyword evidence="2" id="KW-0677">Repeat</keyword>
<feature type="domain" description="ABC transporter" evidence="6">
    <location>
        <begin position="271"/>
        <end position="514"/>
    </location>
</feature>
<dbReference type="PROSITE" id="PS00211">
    <property type="entry name" value="ABC_TRANSPORTER_1"/>
    <property type="match status" value="1"/>
</dbReference>
<dbReference type="InterPro" id="IPR003439">
    <property type="entry name" value="ABC_transporter-like_ATP-bd"/>
</dbReference>
<reference evidence="7 8" key="1">
    <citation type="submission" date="2019-07" db="EMBL/GenBank/DDBJ databases">
        <authorList>
            <person name="Zhou L.-Y."/>
        </authorList>
    </citation>
    <scope>NUCLEOTIDE SEQUENCE [LARGE SCALE GENOMIC DNA]</scope>
    <source>
        <strain evidence="7 8">YIM 101269</strain>
    </source>
</reference>
<dbReference type="InterPro" id="IPR050107">
    <property type="entry name" value="ABC_carbohydrate_import_ATPase"/>
</dbReference>
<evidence type="ECO:0000256" key="3">
    <source>
        <dbReference type="ARBA" id="ARBA00022741"/>
    </source>
</evidence>
<organism evidence="7 8">
    <name type="scientific">Tessaracoccus rhinocerotis</name>
    <dbReference type="NCBI Taxonomy" id="1689449"/>
    <lineage>
        <taxon>Bacteria</taxon>
        <taxon>Bacillati</taxon>
        <taxon>Actinomycetota</taxon>
        <taxon>Actinomycetes</taxon>
        <taxon>Propionibacteriales</taxon>
        <taxon>Propionibacteriaceae</taxon>
        <taxon>Tessaracoccus</taxon>
    </lineage>
</organism>
<dbReference type="GO" id="GO:0016887">
    <property type="term" value="F:ATP hydrolysis activity"/>
    <property type="evidence" value="ECO:0007669"/>
    <property type="project" value="InterPro"/>
</dbReference>
<sequence length="515" mass="57324">MSIATPAREEERSMDDETADAPLVEVRGAVMEFPGVVALNDVAFDLRPGECHALVGENGAGKSTLAKAIAGENTLTRGEILVNGEPIPRGYDSRASQHLGIAVVHQEFQLMDELTALENIYMGHHEKRGPFIDRRAQRVRARELLDYLGVDIHLDVPVKYLRTAEKQLVQLARALSQDARTIILDELTAVLPENDVENIFRIVNLLRADGKGIIYVSHRLDEIFEVCDRYTVLRDGRHVKTGDVATLTKPELVEYIAGRQLSQVFPEISEPQDEVVLQVEGLTSDAFTDVDLTVRRGEVVGIAGLVGAGKTELLRAIFGDYKIKSGTISVNGRRVSMTSPRKAIANGLGFIPDERKRLGLNNALDVRKNTTLPSMRKFRKWGVFMDDRAELKQSYETLDTLQLRYSSLWQTTTKLSGGNQQKIVIAKWLIADTEIFLMDEPTRGIDVGAKSEIYKLITALTARGKSVLLVSPEIEELLGLANRIYVLYEGRIRDEFAGERKNQSEIMTSLLGAEK</sequence>
<keyword evidence="4 7" id="KW-0067">ATP-binding</keyword>
<dbReference type="PROSITE" id="PS50893">
    <property type="entry name" value="ABC_TRANSPORTER_2"/>
    <property type="match status" value="2"/>
</dbReference>